<organism evidence="1 2">
    <name type="scientific">Lithospermum erythrorhizon</name>
    <name type="common">Purple gromwell</name>
    <name type="synonym">Lithospermum officinale var. erythrorhizon</name>
    <dbReference type="NCBI Taxonomy" id="34254"/>
    <lineage>
        <taxon>Eukaryota</taxon>
        <taxon>Viridiplantae</taxon>
        <taxon>Streptophyta</taxon>
        <taxon>Embryophyta</taxon>
        <taxon>Tracheophyta</taxon>
        <taxon>Spermatophyta</taxon>
        <taxon>Magnoliopsida</taxon>
        <taxon>eudicotyledons</taxon>
        <taxon>Gunneridae</taxon>
        <taxon>Pentapetalae</taxon>
        <taxon>asterids</taxon>
        <taxon>lamiids</taxon>
        <taxon>Boraginales</taxon>
        <taxon>Boraginaceae</taxon>
        <taxon>Boraginoideae</taxon>
        <taxon>Lithospermeae</taxon>
        <taxon>Lithospermum</taxon>
    </lineage>
</organism>
<dbReference type="Pfam" id="PF09366">
    <property type="entry name" value="DUF1997"/>
    <property type="match status" value="1"/>
</dbReference>
<sequence>MKTRQESFKKHKKKMVTLQSCSILFLNKISVLGGQYGKKWQQTNGAVNTKVFLTKANLMNPSSYSSRISTDIPLYEAPQALFDQYLEDMPRVFKAIFPDKQRSQQLSEEEWRIHMLPIDFLFLRTYPVIDMRLRCKSNGLDYPSGVPQDTSKVLELDIIRWELHGLDDILQPSLFSLGVKGALYPDRHGSRSRLKGQLQMTISFILPPALSLVPDNVRREVADSVLGRLLENMKHKVNGSLLADYNAFKSEKFKSLA</sequence>
<evidence type="ECO:0000313" key="2">
    <source>
        <dbReference type="Proteomes" id="UP001454036"/>
    </source>
</evidence>
<gene>
    <name evidence="1" type="ORF">LIER_05351</name>
</gene>
<dbReference type="PANTHER" id="PTHR34133">
    <property type="entry name" value="OS07G0633000 PROTEIN"/>
    <property type="match status" value="1"/>
</dbReference>
<proteinExistence type="predicted"/>
<protein>
    <submittedName>
        <fullName evidence="1">Uncharacterized protein</fullName>
    </submittedName>
</protein>
<dbReference type="AlphaFoldDB" id="A0AAV3P091"/>
<dbReference type="Proteomes" id="UP001454036">
    <property type="component" value="Unassembled WGS sequence"/>
</dbReference>
<evidence type="ECO:0000313" key="1">
    <source>
        <dbReference type="EMBL" id="GAA0145079.1"/>
    </source>
</evidence>
<comment type="caution">
    <text evidence="1">The sequence shown here is derived from an EMBL/GenBank/DDBJ whole genome shotgun (WGS) entry which is preliminary data.</text>
</comment>
<name>A0AAV3P091_LITER</name>
<keyword evidence="2" id="KW-1185">Reference proteome</keyword>
<reference evidence="1 2" key="1">
    <citation type="submission" date="2024-01" db="EMBL/GenBank/DDBJ databases">
        <title>The complete chloroplast genome sequence of Lithospermum erythrorhizon: insights into the phylogenetic relationship among Boraginaceae species and the maternal lineages of purple gromwells.</title>
        <authorList>
            <person name="Okada T."/>
            <person name="Watanabe K."/>
        </authorList>
    </citation>
    <scope>NUCLEOTIDE SEQUENCE [LARGE SCALE GENOMIC DNA]</scope>
</reference>
<dbReference type="EMBL" id="BAABME010000733">
    <property type="protein sequence ID" value="GAA0145079.1"/>
    <property type="molecule type" value="Genomic_DNA"/>
</dbReference>
<dbReference type="PANTHER" id="PTHR34133:SF8">
    <property type="entry name" value="OS07G0633000 PROTEIN"/>
    <property type="match status" value="1"/>
</dbReference>
<dbReference type="InterPro" id="IPR018971">
    <property type="entry name" value="DUF1997"/>
</dbReference>
<accession>A0AAV3P091</accession>